<feature type="transmembrane region" description="Helical" evidence="7">
    <location>
        <begin position="2223"/>
        <end position="2244"/>
    </location>
</feature>
<name>A0A226D265_FOLCA</name>
<dbReference type="Pfam" id="PF02210">
    <property type="entry name" value="Laminin_G_2"/>
    <property type="match status" value="1"/>
</dbReference>
<feature type="region of interest" description="Disordered" evidence="6">
    <location>
        <begin position="2251"/>
        <end position="2291"/>
    </location>
</feature>
<keyword evidence="1" id="KW-0732">Signal</keyword>
<feature type="domain" description="Laminin G" evidence="8">
    <location>
        <begin position="51"/>
        <end position="222"/>
    </location>
</feature>
<dbReference type="InterPro" id="IPR039005">
    <property type="entry name" value="CSPG_rpt"/>
</dbReference>
<dbReference type="PANTHER" id="PTHR45739">
    <property type="entry name" value="MATRIX PROTEIN, PUTATIVE-RELATED"/>
    <property type="match status" value="1"/>
</dbReference>
<accession>A0A226D265</accession>
<evidence type="ECO:0000256" key="5">
    <source>
        <dbReference type="PROSITE-ProRule" id="PRU01201"/>
    </source>
</evidence>
<proteinExistence type="predicted"/>
<evidence type="ECO:0000256" key="6">
    <source>
        <dbReference type="SAM" id="MobiDB-lite"/>
    </source>
</evidence>
<dbReference type="PANTHER" id="PTHR45739:SF12">
    <property type="entry name" value="CHONDROITIN SULFATE PROTEOGLYCAN 4-LIKE ISOFORM X2"/>
    <property type="match status" value="1"/>
</dbReference>
<feature type="compositionally biased region" description="Polar residues" evidence="6">
    <location>
        <begin position="2417"/>
        <end position="2426"/>
    </location>
</feature>
<dbReference type="InterPro" id="IPR051561">
    <property type="entry name" value="FRAS1_ECM"/>
</dbReference>
<evidence type="ECO:0000256" key="3">
    <source>
        <dbReference type="ARBA" id="ARBA00023180"/>
    </source>
</evidence>
<keyword evidence="3" id="KW-0325">Glycoprotein</keyword>
<evidence type="ECO:0000256" key="7">
    <source>
        <dbReference type="SAM" id="Phobius"/>
    </source>
</evidence>
<feature type="repeat" description="CSPG" evidence="5">
    <location>
        <begin position="959"/>
        <end position="1053"/>
    </location>
</feature>
<gene>
    <name evidence="9" type="ORF">Fcan01_25482</name>
</gene>
<feature type="repeat" description="CSPG" evidence="5">
    <location>
        <begin position="1307"/>
        <end position="1401"/>
    </location>
</feature>
<comment type="caution">
    <text evidence="4">Lacks conserved residue(s) required for the propagation of feature annotation.</text>
</comment>
<dbReference type="InterPro" id="IPR013320">
    <property type="entry name" value="ConA-like_dom_sf"/>
</dbReference>
<feature type="repeat" description="CSPG" evidence="5">
    <location>
        <begin position="1410"/>
        <end position="1500"/>
    </location>
</feature>
<keyword evidence="7" id="KW-0812">Transmembrane</keyword>
<feature type="repeat" description="CSPG" evidence="5">
    <location>
        <begin position="1190"/>
        <end position="1288"/>
    </location>
</feature>
<dbReference type="SUPFAM" id="SSF49899">
    <property type="entry name" value="Concanavalin A-like lectins/glucanases"/>
    <property type="match status" value="2"/>
</dbReference>
<dbReference type="InterPro" id="IPR001791">
    <property type="entry name" value="Laminin_G"/>
</dbReference>
<evidence type="ECO:0000256" key="4">
    <source>
        <dbReference type="PROSITE-ProRule" id="PRU00122"/>
    </source>
</evidence>
<protein>
    <submittedName>
        <fullName evidence="9">Chondroitin sulfate proteoglycan 4</fullName>
    </submittedName>
</protein>
<dbReference type="GO" id="GO:0009653">
    <property type="term" value="P:anatomical structure morphogenesis"/>
    <property type="evidence" value="ECO:0007669"/>
    <property type="project" value="TreeGrafter"/>
</dbReference>
<dbReference type="OMA" id="QCKVIPL"/>
<comment type="caution">
    <text evidence="9">The sequence shown here is derived from an EMBL/GenBank/DDBJ whole genome shotgun (WGS) entry which is preliminary data.</text>
</comment>
<dbReference type="PROSITE" id="PS51854">
    <property type="entry name" value="CSPG"/>
    <property type="match status" value="8"/>
</dbReference>
<feature type="repeat" description="CSPG" evidence="5">
    <location>
        <begin position="484"/>
        <end position="580"/>
    </location>
</feature>
<feature type="region of interest" description="Disordered" evidence="6">
    <location>
        <begin position="2314"/>
        <end position="2348"/>
    </location>
</feature>
<dbReference type="Gene3D" id="2.60.120.200">
    <property type="match status" value="2"/>
</dbReference>
<evidence type="ECO:0000313" key="10">
    <source>
        <dbReference type="Proteomes" id="UP000198287"/>
    </source>
</evidence>
<keyword evidence="10" id="KW-1185">Reference proteome</keyword>
<dbReference type="EMBL" id="LNIX01000037">
    <property type="protein sequence ID" value="OXA39675.1"/>
    <property type="molecule type" value="Genomic_DNA"/>
</dbReference>
<dbReference type="SMART" id="SM00282">
    <property type="entry name" value="LamG"/>
    <property type="match status" value="2"/>
</dbReference>
<dbReference type="CDD" id="cd00110">
    <property type="entry name" value="LamG"/>
    <property type="match status" value="2"/>
</dbReference>
<evidence type="ECO:0000256" key="2">
    <source>
        <dbReference type="ARBA" id="ARBA00022737"/>
    </source>
</evidence>
<feature type="repeat" description="CSPG" evidence="5">
    <location>
        <begin position="835"/>
        <end position="934"/>
    </location>
</feature>
<sequence>MFSSGGESSNSILAKLPGLRRDLPICKDLWRVTNKIQFFAFPFLAKMTGQVVSFFGSSHVSVKIVEAKSSSDIYFRLRTARLDSMLFLAAGRTDYCLLVLDAGRLKVHINLGAGETEIGSEAPFLLNDMAWHTINVTRRGSALTMQVDQHVTRGNLPSRFHELNIHFGVWLGGLATFNEIFLGNLPSFRGCMADVTYNGEDLLAKSISHPALAQSAGITWNCSDEFDATAGDPFSLTSTNSYLITRLALPRGGTTFSLSLSPSPDLVDGLILYASGLSSRPDYLGLEVRRGNVRLVAEMGGGPLQIVSTTNISLISTPWVRITVQVSPYSITLRVGNENVESLAAEGGARGASSRHLDVSELLYIGVEESRKVKLRGQGLIDTSFRVGELEIMRVIPLQVAEGDSTLITPRHLAVTLDLAKFGIRESGVLFRIRNGPEEGRIEVTKGGGGGGGKDAFSLLDLGAGRVRYWHNGQESSRDGVELVLQLLPNAGFLLPAYLQGTKVRLSADVVSSLDPDTPPEELTFTLISTGAERGGHLELDSAVGKAIRNFTQGDLLSNRVWYQDGGGSSSKLALRVTDGSSTSGTAVLRVETFPLRIAPEINTGLDVASVSGTAVPISAANLSFTSNAGDQGLVLEYHVVSAPKAGALQLRRSNGQWSGTDTFTQAHLMAGRLRFLLQRASDRGSEDEFSFHVALAETKMPTEFRFRFRILPLKLIPSSLVEIITLNETSSAPVRLQFTTTPLSLPNTAISYTLVTPPTLGYITPPPGSPVSGRPIQFWTQADGLEGRVVYSFKWTPYSALNDAFTYNVTATHLDSSVTEGPFKCEIAHITRRKPAGLSIKPLIVQEGGRESLSSKILRIRIASESETLYFNLTTSPLHGRLERAPLPGTPTTTPTLLTALSTFTSSDLDRGRLFYTHDGSESPRDKVSLVAWSATPPALLALSLDIIVKGVNNHPPALSPTASHLLHITSGGSRVLTPAVLDYLDGDWDGERAGLQYTSKGATPPGIGQLYSVSSRAPVFSWTQADIDGGRLIWRQDGVSVTQGRLSYWVTDGKFVINESLEIRSGPPWVKLGKSSTLIARRGANTPLTPDSIRIETNVDIEMSEIEVRVADGPSNGQLLVGGSPRSEFSLGEMSTGDVVYVTTGGADGGGGDMHMGRDTFHFQVDVGGAEANGQVDVAIYPQVYWAPLVVGANRSVTVGENSSAIISQNFLHITNPHIPPADIVYTLVRQPVHGYLAIDPSPSHEDSEDLSPVVMWDQTTLNEGRLRYVHSTPNTFTDSMTFTVTNGVSSLPALTLAFTVIPGTLWLTSAKPISLLEGSSVLLNATHIQARAPFFRGKLVELRILELPGHGKLGLLPRPELPLPTSPLPYSTLAEGTALQYTHDGSETQEDAFTVSAVAVVGGTRYVPVVVNNTGGWVWQGDAMKLTNAELAATDADTKEGQLMFYVVGSRGGFPALTSRPDDPITNFTQAQLNASLILFTHKGVDLKQAAFDFEVSDGLNEAGKETFKVVVRKPNLTMVDGQAPLPVFPFTRAPLTGKNVHVTSSDGKEVHFQVSSLPNFGSIMLDMGHGHYAEVSVFSQANISSGSVLYEHSKSGGDKDRIRLIASSKYADPLPNIWLDVDISVSGAAVGGLDRYVGVVGVEVKEGGAVPITERNLNLSAVEEFIAAQHSGNVWAGGLPSLRLQVTEVPRHGWLVESEETRLRPGAPLLPPLLATSGYLSYLHDDSESTSDAVTFSLWLVMSNSTSLTTSPSSTFLLNVTLPIVVTPINDQPPALVPSKAVPLPVVQAHWRKLTRADLLVSDPDTPSSQLTYKIVRLSHGKVTILPPGPNTLSPSIPPPDSELLNNLPNAERFTQADIDAGCVILLHSGPLSPVLLSVEVTDGEHGPLVAFLSIPVQPLTVTPLSPPSLRVLQGALTAAMAPTHFPLHTNGLVDGLVYNVTRPPLHGKVLLVGAARPVLTFTHHQLATGDLSYHVTDISVTNDSFEIAAYFPTSFDSPPILSSRSRPSTAHFLLPVVAVPLIKRVLEVRSFVHGFAVGGLIAPDTFSVSPDHSTTLSLALLDASPLAGVTGSNPVYELLLPPKHGRLVKIQEPRNSAGGGGGGSRPAGRWSHDDVRRGLLLYIPHGGGNIASNEIFPRISGGAEWDEFLFKLIAPGVQPALGIAKFPLRTPFFVDPDKGHTEIISDGSTDPATKRSGSGGRMRDITYLVTPHLTRDSLVLIGLIIAGVMSLSLVVVLGIRCTCSKKNKPRGQNGAGRQNGGNSGSAVNGSSGKNGGGGIIDAFAHPDPSMDCDESAGLRPLMMSTLSPRNKVSLSRGGGGPGSDTGSWTSSNLRNDTPTPSLPQCRVTPLCATAHDNHSHHQHPTPICDTFGILEIEPHPEQYGFSYGNLPPPLDLPQEMAFSTLHPSNCSTMTRSTNTPSLLPPTAGGTLRKHHPPKNQYWV</sequence>
<dbReference type="Pfam" id="PF00054">
    <property type="entry name" value="Laminin_G_1"/>
    <property type="match status" value="1"/>
</dbReference>
<keyword evidence="7" id="KW-0472">Membrane</keyword>
<evidence type="ECO:0000313" key="9">
    <source>
        <dbReference type="EMBL" id="OXA39675.1"/>
    </source>
</evidence>
<evidence type="ECO:0000259" key="8">
    <source>
        <dbReference type="PROSITE" id="PS50025"/>
    </source>
</evidence>
<reference evidence="9 10" key="1">
    <citation type="submission" date="2015-12" db="EMBL/GenBank/DDBJ databases">
        <title>The genome of Folsomia candida.</title>
        <authorList>
            <person name="Faddeeva A."/>
            <person name="Derks M.F."/>
            <person name="Anvar Y."/>
            <person name="Smit S."/>
            <person name="Van Straalen N."/>
            <person name="Roelofs D."/>
        </authorList>
    </citation>
    <scope>NUCLEOTIDE SEQUENCE [LARGE SCALE GENOMIC DNA]</scope>
    <source>
        <strain evidence="9 10">VU population</strain>
        <tissue evidence="9">Whole body</tissue>
    </source>
</reference>
<dbReference type="STRING" id="158441.A0A226D265"/>
<feature type="repeat" description="CSPG" evidence="5">
    <location>
        <begin position="597"/>
        <end position="695"/>
    </location>
</feature>
<feature type="repeat" description="CSPG" evidence="5">
    <location>
        <begin position="389"/>
        <end position="486"/>
    </location>
</feature>
<evidence type="ECO:0000256" key="1">
    <source>
        <dbReference type="ARBA" id="ARBA00022729"/>
    </source>
</evidence>
<feature type="region of interest" description="Disordered" evidence="6">
    <location>
        <begin position="2417"/>
        <end position="2448"/>
    </location>
</feature>
<dbReference type="PROSITE" id="PS50025">
    <property type="entry name" value="LAM_G_DOMAIN"/>
    <property type="match status" value="1"/>
</dbReference>
<dbReference type="Pfam" id="PF16184">
    <property type="entry name" value="Cadherin_3"/>
    <property type="match status" value="7"/>
</dbReference>
<organism evidence="9 10">
    <name type="scientific">Folsomia candida</name>
    <name type="common">Springtail</name>
    <dbReference type="NCBI Taxonomy" id="158441"/>
    <lineage>
        <taxon>Eukaryota</taxon>
        <taxon>Metazoa</taxon>
        <taxon>Ecdysozoa</taxon>
        <taxon>Arthropoda</taxon>
        <taxon>Hexapoda</taxon>
        <taxon>Collembola</taxon>
        <taxon>Entomobryomorpha</taxon>
        <taxon>Isotomoidea</taxon>
        <taxon>Isotomidae</taxon>
        <taxon>Proisotominae</taxon>
        <taxon>Folsomia</taxon>
    </lineage>
</organism>
<feature type="compositionally biased region" description="Gly residues" evidence="6">
    <location>
        <begin position="2258"/>
        <end position="2268"/>
    </location>
</feature>
<keyword evidence="2" id="KW-0677">Repeat</keyword>
<dbReference type="OrthoDB" id="430044at2759"/>
<dbReference type="Proteomes" id="UP000198287">
    <property type="component" value="Unassembled WGS sequence"/>
</dbReference>
<keyword evidence="7" id="KW-1133">Transmembrane helix</keyword>